<evidence type="ECO:0000313" key="2">
    <source>
        <dbReference type="EMBL" id="AMW35482.1"/>
    </source>
</evidence>
<feature type="compositionally biased region" description="Pro residues" evidence="1">
    <location>
        <begin position="188"/>
        <end position="221"/>
    </location>
</feature>
<dbReference type="Proteomes" id="UP000076066">
    <property type="component" value="Chromosome"/>
</dbReference>
<dbReference type="OrthoDB" id="7269965at2"/>
<dbReference type="Gene3D" id="1.10.287.500">
    <property type="entry name" value="Helix hairpin bin"/>
    <property type="match status" value="1"/>
</dbReference>
<dbReference type="EMBL" id="CP014525">
    <property type="protein sequence ID" value="AMW35482.1"/>
    <property type="molecule type" value="Genomic_DNA"/>
</dbReference>
<dbReference type="STRING" id="1549855.AY555_01710"/>
<evidence type="ECO:0000313" key="3">
    <source>
        <dbReference type="Proteomes" id="UP000076066"/>
    </source>
</evidence>
<feature type="region of interest" description="Disordered" evidence="1">
    <location>
        <begin position="180"/>
        <end position="243"/>
    </location>
</feature>
<accession>A0A143DFF1</accession>
<protein>
    <submittedName>
        <fullName evidence="2">Uncharacterized protein</fullName>
    </submittedName>
</protein>
<organism evidence="2 3">
    <name type="scientific">Haematospirillum jordaniae</name>
    <dbReference type="NCBI Taxonomy" id="1549855"/>
    <lineage>
        <taxon>Bacteria</taxon>
        <taxon>Pseudomonadati</taxon>
        <taxon>Pseudomonadota</taxon>
        <taxon>Alphaproteobacteria</taxon>
        <taxon>Rhodospirillales</taxon>
        <taxon>Novispirillaceae</taxon>
        <taxon>Haematospirillum</taxon>
    </lineage>
</organism>
<dbReference type="AlphaFoldDB" id="A0A143DFF1"/>
<proteinExistence type="predicted"/>
<dbReference type="InterPro" id="IPR007439">
    <property type="entry name" value="Chemotax_Pase_CheZ"/>
</dbReference>
<dbReference type="GO" id="GO:0003824">
    <property type="term" value="F:catalytic activity"/>
    <property type="evidence" value="ECO:0007669"/>
    <property type="project" value="InterPro"/>
</dbReference>
<dbReference type="KEGG" id="hjo:AY555_01710"/>
<evidence type="ECO:0000256" key="1">
    <source>
        <dbReference type="SAM" id="MobiDB-lite"/>
    </source>
</evidence>
<keyword evidence="3" id="KW-1185">Reference proteome</keyword>
<reference evidence="2 3" key="1">
    <citation type="submission" date="2016-02" db="EMBL/GenBank/DDBJ databases">
        <title>Complete Genome of H5569, the type strain of the newly described species Haematospirillium jordaniae.</title>
        <authorList>
            <person name="Nicholson A.C."/>
            <person name="Humrighouse B.W."/>
            <person name="Loparov V."/>
            <person name="McQuiston J.R."/>
        </authorList>
    </citation>
    <scope>NUCLEOTIDE SEQUENCE [LARGE SCALE GENOMIC DNA]</scope>
    <source>
        <strain evidence="2 3">H5569</strain>
    </source>
</reference>
<dbReference type="GO" id="GO:0050920">
    <property type="term" value="P:regulation of chemotaxis"/>
    <property type="evidence" value="ECO:0007669"/>
    <property type="project" value="InterPro"/>
</dbReference>
<name>A0A143DFF1_9PROT</name>
<dbReference type="SUPFAM" id="SSF75708">
    <property type="entry name" value="Chemotaxis phosphatase CheZ"/>
    <property type="match status" value="1"/>
</dbReference>
<gene>
    <name evidence="2" type="ORF">AY555_01710</name>
</gene>
<dbReference type="RefSeq" id="WP_066136362.1">
    <property type="nucleotide sequence ID" value="NZ_JAAVTC010000004.1"/>
</dbReference>
<sequence>MGKGPVTEADLLKRELRGLFEHIKRMRLEIASIRRPGSTDEDDHFAKMSDELDAIVNATETATDSIMSGVEELDDLLTGLRKRVAGDSEAVEILDRVPALTANIFEACSFQDITGQRISKVVRSLQFIEERVNALINMWGSDSLADADVDDKPIDFEKSLLNGPQLQGKGVSQKDVDAMLGGGAAQAPKPPAAPPQPPAKAEPAPPAAKAPPKPPAAPPKPSSSGDDGAGNGMGQGDIDNLFG</sequence>
<dbReference type="GO" id="GO:0009288">
    <property type="term" value="C:bacterial-type flagellum"/>
    <property type="evidence" value="ECO:0007669"/>
    <property type="project" value="InterPro"/>
</dbReference>
<dbReference type="Pfam" id="PF04344">
    <property type="entry name" value="CheZ"/>
    <property type="match status" value="1"/>
</dbReference>